<feature type="transmembrane region" description="Helical" evidence="9">
    <location>
        <begin position="66"/>
        <end position="86"/>
    </location>
</feature>
<evidence type="ECO:0000256" key="4">
    <source>
        <dbReference type="ARBA" id="ARBA00022475"/>
    </source>
</evidence>
<keyword evidence="3 8" id="KW-0813">Transport</keyword>
<accession>A0A511W3P2</accession>
<dbReference type="PANTHER" id="PTHR34295">
    <property type="entry name" value="BIOTIN TRANSPORTER BIOY"/>
    <property type="match status" value="1"/>
</dbReference>
<proteinExistence type="inferred from homology"/>
<dbReference type="Pfam" id="PF02632">
    <property type="entry name" value="BioY"/>
    <property type="match status" value="1"/>
</dbReference>
<reference evidence="10 11" key="1">
    <citation type="submission" date="2019-07" db="EMBL/GenBank/DDBJ databases">
        <title>Whole genome shotgun sequence of Alkalibacillus haloalkaliphilus NBRC 103110.</title>
        <authorList>
            <person name="Hosoyama A."/>
            <person name="Uohara A."/>
            <person name="Ohji S."/>
            <person name="Ichikawa N."/>
        </authorList>
    </citation>
    <scope>NUCLEOTIDE SEQUENCE [LARGE SCALE GENOMIC DNA]</scope>
    <source>
        <strain evidence="10 11">NBRC 103110</strain>
    </source>
</reference>
<dbReference type="PIRSF" id="PIRSF016661">
    <property type="entry name" value="BioY"/>
    <property type="match status" value="1"/>
</dbReference>
<comment type="caution">
    <text evidence="10">The sequence shown here is derived from an EMBL/GenBank/DDBJ whole genome shotgun (WGS) entry which is preliminary data.</text>
</comment>
<sequence>MLTFYIGGLTIKLVHLIYVSMFAAIMGVLGLLPPIPLGFSPVPITLQTLGVMLAGSILGARLGPKYAALSQVLFLLIVATGMPLLSGGRGGIGVFLTPSAGFLISWIASAYVIGYLCQRLKTVVVWKMLLINLVGGVFVVYLIGVPVQAMMMEIPVTQAAIYSLSFLPGDVLKVVGASFIAVKLYHAAPFMKEARA</sequence>
<protein>
    <recommendedName>
        <fullName evidence="8">Biotin transporter</fullName>
    </recommendedName>
</protein>
<dbReference type="GO" id="GO:0015225">
    <property type="term" value="F:biotin transmembrane transporter activity"/>
    <property type="evidence" value="ECO:0007669"/>
    <property type="project" value="UniProtKB-UniRule"/>
</dbReference>
<dbReference type="Proteomes" id="UP000321440">
    <property type="component" value="Unassembled WGS sequence"/>
</dbReference>
<dbReference type="PANTHER" id="PTHR34295:SF4">
    <property type="entry name" value="BIOTIN TRANSPORTER BIOY-RELATED"/>
    <property type="match status" value="1"/>
</dbReference>
<evidence type="ECO:0000313" key="11">
    <source>
        <dbReference type="Proteomes" id="UP000321440"/>
    </source>
</evidence>
<evidence type="ECO:0000256" key="3">
    <source>
        <dbReference type="ARBA" id="ARBA00022448"/>
    </source>
</evidence>
<dbReference type="Gene3D" id="1.10.1760.20">
    <property type="match status" value="1"/>
</dbReference>
<evidence type="ECO:0000256" key="7">
    <source>
        <dbReference type="ARBA" id="ARBA00023136"/>
    </source>
</evidence>
<comment type="similarity">
    <text evidence="2 8">Belongs to the BioY family.</text>
</comment>
<keyword evidence="5 9" id="KW-0812">Transmembrane</keyword>
<feature type="transmembrane region" description="Helical" evidence="9">
    <location>
        <begin position="12"/>
        <end position="32"/>
    </location>
</feature>
<evidence type="ECO:0000256" key="2">
    <source>
        <dbReference type="ARBA" id="ARBA00010692"/>
    </source>
</evidence>
<comment type="subcellular location">
    <subcellularLocation>
        <location evidence="1 8">Cell membrane</location>
        <topology evidence="1 8">Multi-pass membrane protein</topology>
    </subcellularLocation>
</comment>
<feature type="transmembrane region" description="Helical" evidence="9">
    <location>
        <begin position="129"/>
        <end position="147"/>
    </location>
</feature>
<keyword evidence="6 9" id="KW-1133">Transmembrane helix</keyword>
<evidence type="ECO:0000256" key="5">
    <source>
        <dbReference type="ARBA" id="ARBA00022692"/>
    </source>
</evidence>
<dbReference type="EMBL" id="BJYA01000010">
    <property type="protein sequence ID" value="GEN45715.1"/>
    <property type="molecule type" value="Genomic_DNA"/>
</dbReference>
<evidence type="ECO:0000313" key="10">
    <source>
        <dbReference type="EMBL" id="GEN45715.1"/>
    </source>
</evidence>
<feature type="transmembrane region" description="Helical" evidence="9">
    <location>
        <begin position="92"/>
        <end position="117"/>
    </location>
</feature>
<feature type="transmembrane region" description="Helical" evidence="9">
    <location>
        <begin position="159"/>
        <end position="182"/>
    </location>
</feature>
<dbReference type="GO" id="GO:0005886">
    <property type="term" value="C:plasma membrane"/>
    <property type="evidence" value="ECO:0007669"/>
    <property type="project" value="UniProtKB-SubCell"/>
</dbReference>
<organism evidence="10 11">
    <name type="scientific">Alkalibacillus haloalkaliphilus</name>
    <dbReference type="NCBI Taxonomy" id="94136"/>
    <lineage>
        <taxon>Bacteria</taxon>
        <taxon>Bacillati</taxon>
        <taxon>Bacillota</taxon>
        <taxon>Bacilli</taxon>
        <taxon>Bacillales</taxon>
        <taxon>Bacillaceae</taxon>
        <taxon>Alkalibacillus</taxon>
    </lineage>
</organism>
<name>A0A511W3P2_9BACI</name>
<evidence type="ECO:0000256" key="1">
    <source>
        <dbReference type="ARBA" id="ARBA00004651"/>
    </source>
</evidence>
<feature type="transmembrane region" description="Helical" evidence="9">
    <location>
        <begin position="38"/>
        <end position="59"/>
    </location>
</feature>
<keyword evidence="4 8" id="KW-1003">Cell membrane</keyword>
<dbReference type="AlphaFoldDB" id="A0A511W3P2"/>
<evidence type="ECO:0000256" key="6">
    <source>
        <dbReference type="ARBA" id="ARBA00022989"/>
    </source>
</evidence>
<keyword evidence="11" id="KW-1185">Reference proteome</keyword>
<dbReference type="InterPro" id="IPR003784">
    <property type="entry name" value="BioY"/>
</dbReference>
<gene>
    <name evidence="10" type="ORF">AHA02nite_14910</name>
</gene>
<keyword evidence="7 8" id="KW-0472">Membrane</keyword>
<evidence type="ECO:0000256" key="8">
    <source>
        <dbReference type="PIRNR" id="PIRNR016661"/>
    </source>
</evidence>
<evidence type="ECO:0000256" key="9">
    <source>
        <dbReference type="SAM" id="Phobius"/>
    </source>
</evidence>